<name>A0A1I0AYJ2_9BACT</name>
<dbReference type="RefSeq" id="WP_092768596.1">
    <property type="nucleotide sequence ID" value="NZ_FOHS01000001.1"/>
</dbReference>
<dbReference type="EMBL" id="FOHS01000001">
    <property type="protein sequence ID" value="SES99449.1"/>
    <property type="molecule type" value="Genomic_DNA"/>
</dbReference>
<dbReference type="PANTHER" id="PTHR36934">
    <property type="entry name" value="BLR0278 PROTEIN"/>
    <property type="match status" value="1"/>
</dbReference>
<gene>
    <name evidence="2" type="ORF">SAMN04487998_0880</name>
</gene>
<dbReference type="PANTHER" id="PTHR36934:SF1">
    <property type="entry name" value="THIOESTERASE DOMAIN-CONTAINING PROTEIN"/>
    <property type="match status" value="1"/>
</dbReference>
<dbReference type="Pfam" id="PF22636">
    <property type="entry name" value="FlK"/>
    <property type="match status" value="1"/>
</dbReference>
<dbReference type="InterPro" id="IPR029069">
    <property type="entry name" value="HotDog_dom_sf"/>
</dbReference>
<evidence type="ECO:0000313" key="2">
    <source>
        <dbReference type="EMBL" id="SES99449.1"/>
    </source>
</evidence>
<dbReference type="STRING" id="82805.SAMN04487998_0880"/>
<dbReference type="AlphaFoldDB" id="A0A1I0AYJ2"/>
<proteinExistence type="predicted"/>
<sequence length="136" mass="14944">MTNPFRPGDEQTYQLTVTAADFAVLNGQLIHPVLSTFALGQALEWTSRQFVEQMLEAGEEGIGTLLTVEHRGPAFEGETVEFRAIFEQLNGAELLCRVEARVGARLVATGRTGQRIVSREKLLARFRELRGGAKGA</sequence>
<dbReference type="SUPFAM" id="SSF54637">
    <property type="entry name" value="Thioesterase/thiol ester dehydrase-isomerase"/>
    <property type="match status" value="1"/>
</dbReference>
<accession>A0A1I0AYJ2</accession>
<evidence type="ECO:0000259" key="1">
    <source>
        <dbReference type="Pfam" id="PF22636"/>
    </source>
</evidence>
<dbReference type="OrthoDB" id="6902891at2"/>
<feature type="domain" description="Fluoroacetyl-CoA-specific thioesterase-like" evidence="1">
    <location>
        <begin position="17"/>
        <end position="120"/>
    </location>
</feature>
<dbReference type="Proteomes" id="UP000198697">
    <property type="component" value="Unassembled WGS sequence"/>
</dbReference>
<organism evidence="2 3">
    <name type="scientific">Hymenobacter actinosclerus</name>
    <dbReference type="NCBI Taxonomy" id="82805"/>
    <lineage>
        <taxon>Bacteria</taxon>
        <taxon>Pseudomonadati</taxon>
        <taxon>Bacteroidota</taxon>
        <taxon>Cytophagia</taxon>
        <taxon>Cytophagales</taxon>
        <taxon>Hymenobacteraceae</taxon>
        <taxon>Hymenobacter</taxon>
    </lineage>
</organism>
<evidence type="ECO:0000313" key="3">
    <source>
        <dbReference type="Proteomes" id="UP000198697"/>
    </source>
</evidence>
<keyword evidence="3" id="KW-1185">Reference proteome</keyword>
<dbReference type="Gene3D" id="3.10.129.10">
    <property type="entry name" value="Hotdog Thioesterase"/>
    <property type="match status" value="1"/>
</dbReference>
<protein>
    <submittedName>
        <fullName evidence="2">Predicted thioesterase</fullName>
    </submittedName>
</protein>
<dbReference type="InterPro" id="IPR054485">
    <property type="entry name" value="FlK-like_dom"/>
</dbReference>
<dbReference type="InterPro" id="IPR025540">
    <property type="entry name" value="FlK"/>
</dbReference>
<reference evidence="3" key="1">
    <citation type="submission" date="2016-10" db="EMBL/GenBank/DDBJ databases">
        <authorList>
            <person name="Varghese N."/>
            <person name="Submissions S."/>
        </authorList>
    </citation>
    <scope>NUCLEOTIDE SEQUENCE [LARGE SCALE GENOMIC DNA]</scope>
    <source>
        <strain evidence="3">DSM 15310</strain>
    </source>
</reference>